<dbReference type="PANTHER" id="PTHR46268:SF6">
    <property type="entry name" value="UNIVERSAL STRESS PROTEIN UP12"/>
    <property type="match status" value="1"/>
</dbReference>
<name>A0A238J090_9RHOB</name>
<sequence length="135" mass="14541">MYKNIAVPVSFDEDKDVTSAIGVAKALADDAARITFIHVVENVPSYVVDLIPQTTIDARREEIDTRMKQLTAGVENAAATVVHGSAGRAITQWAAENDADCIVIASHRPVFSDMLLGSTAAWVVRHADCAVHVVR</sequence>
<dbReference type="Pfam" id="PF00582">
    <property type="entry name" value="Usp"/>
    <property type="match status" value="1"/>
</dbReference>
<dbReference type="RefSeq" id="WP_093974095.1">
    <property type="nucleotide sequence ID" value="NZ_FXXQ01000007.1"/>
</dbReference>
<dbReference type="EMBL" id="FXXQ01000007">
    <property type="protein sequence ID" value="SMX24129.1"/>
    <property type="molecule type" value="Genomic_DNA"/>
</dbReference>
<protein>
    <submittedName>
        <fullName evidence="3">Universal stress protein F</fullName>
    </submittedName>
</protein>
<dbReference type="InterPro" id="IPR006016">
    <property type="entry name" value="UspA"/>
</dbReference>
<keyword evidence="4" id="KW-1185">Reference proteome</keyword>
<dbReference type="Gene3D" id="3.40.50.620">
    <property type="entry name" value="HUPs"/>
    <property type="match status" value="1"/>
</dbReference>
<evidence type="ECO:0000259" key="2">
    <source>
        <dbReference type="Pfam" id="PF00582"/>
    </source>
</evidence>
<feature type="domain" description="UspA" evidence="2">
    <location>
        <begin position="1"/>
        <end position="135"/>
    </location>
</feature>
<accession>A0A238J090</accession>
<dbReference type="CDD" id="cd00293">
    <property type="entry name" value="USP-like"/>
    <property type="match status" value="1"/>
</dbReference>
<dbReference type="Proteomes" id="UP000201838">
    <property type="component" value="Unassembled WGS sequence"/>
</dbReference>
<dbReference type="SUPFAM" id="SSF52402">
    <property type="entry name" value="Adenine nucleotide alpha hydrolases-like"/>
    <property type="match status" value="1"/>
</dbReference>
<reference evidence="3 4" key="1">
    <citation type="submission" date="2017-05" db="EMBL/GenBank/DDBJ databases">
        <authorList>
            <person name="Song R."/>
            <person name="Chenine A.L."/>
            <person name="Ruprecht R.M."/>
        </authorList>
    </citation>
    <scope>NUCLEOTIDE SEQUENCE [LARGE SCALE GENOMIC DNA]</scope>
    <source>
        <strain evidence="3 4">CECT 8489</strain>
    </source>
</reference>
<comment type="similarity">
    <text evidence="1">Belongs to the universal stress protein A family.</text>
</comment>
<dbReference type="AlphaFoldDB" id="A0A238J090"/>
<proteinExistence type="inferred from homology"/>
<evidence type="ECO:0000256" key="1">
    <source>
        <dbReference type="ARBA" id="ARBA00008791"/>
    </source>
</evidence>
<organism evidence="3 4">
    <name type="scientific">Boseongicola aestuarii</name>
    <dbReference type="NCBI Taxonomy" id="1470561"/>
    <lineage>
        <taxon>Bacteria</taxon>
        <taxon>Pseudomonadati</taxon>
        <taxon>Pseudomonadota</taxon>
        <taxon>Alphaproteobacteria</taxon>
        <taxon>Rhodobacterales</taxon>
        <taxon>Paracoccaceae</taxon>
        <taxon>Boseongicola</taxon>
    </lineage>
</organism>
<dbReference type="OrthoDB" id="9792500at2"/>
<dbReference type="InterPro" id="IPR014729">
    <property type="entry name" value="Rossmann-like_a/b/a_fold"/>
</dbReference>
<evidence type="ECO:0000313" key="4">
    <source>
        <dbReference type="Proteomes" id="UP000201838"/>
    </source>
</evidence>
<dbReference type="PRINTS" id="PR01438">
    <property type="entry name" value="UNVRSLSTRESS"/>
</dbReference>
<evidence type="ECO:0000313" key="3">
    <source>
        <dbReference type="EMBL" id="SMX24129.1"/>
    </source>
</evidence>
<gene>
    <name evidence="3" type="primary">uspF_3</name>
    <name evidence="3" type="ORF">BOA8489_02246</name>
</gene>
<dbReference type="PANTHER" id="PTHR46268">
    <property type="entry name" value="STRESS RESPONSE PROTEIN NHAX"/>
    <property type="match status" value="1"/>
</dbReference>
<dbReference type="InterPro" id="IPR006015">
    <property type="entry name" value="Universal_stress_UspA"/>
</dbReference>